<evidence type="ECO:0000256" key="4">
    <source>
        <dbReference type="ARBA" id="ARBA00022679"/>
    </source>
</evidence>
<accession>A0A6S7ITA5</accession>
<evidence type="ECO:0000256" key="12">
    <source>
        <dbReference type="ARBA" id="ARBA00048647"/>
    </source>
</evidence>
<organism evidence="13 14">
    <name type="scientific">Paramuricea clavata</name>
    <name type="common">Red gorgonian</name>
    <name type="synonym">Violescent sea-whip</name>
    <dbReference type="NCBI Taxonomy" id="317549"/>
    <lineage>
        <taxon>Eukaryota</taxon>
        <taxon>Metazoa</taxon>
        <taxon>Cnidaria</taxon>
        <taxon>Anthozoa</taxon>
        <taxon>Octocorallia</taxon>
        <taxon>Malacalcyonacea</taxon>
        <taxon>Plexauridae</taxon>
        <taxon>Paramuricea</taxon>
    </lineage>
</organism>
<comment type="pathway">
    <text evidence="2">Protein modification; protein glycosylation.</text>
</comment>
<keyword evidence="14" id="KW-1185">Reference proteome</keyword>
<keyword evidence="6" id="KW-0294">Fucose metabolism</keyword>
<dbReference type="Pfam" id="PF10250">
    <property type="entry name" value="O-FucT"/>
    <property type="match status" value="1"/>
</dbReference>
<comment type="similarity">
    <text evidence="8">Belongs to the glycosyltransferase 68 family.</text>
</comment>
<evidence type="ECO:0000256" key="7">
    <source>
        <dbReference type="ARBA" id="ARBA00023277"/>
    </source>
</evidence>
<comment type="subcellular location">
    <subcellularLocation>
        <location evidence="1">Endoplasmic reticulum</location>
    </subcellularLocation>
</comment>
<dbReference type="InterPro" id="IPR019378">
    <property type="entry name" value="GDP-Fuc_O-FucTrfase"/>
</dbReference>
<evidence type="ECO:0000256" key="2">
    <source>
        <dbReference type="ARBA" id="ARBA00004922"/>
    </source>
</evidence>
<protein>
    <recommendedName>
        <fullName evidence="9">GDP-fucose protein O-fucosyltransferase 2</fullName>
        <ecNumber evidence="3">2.4.1.221</ecNumber>
    </recommendedName>
    <alternativeName>
        <fullName evidence="10">Peptide-O-fucosyltransferase 2</fullName>
    </alternativeName>
</protein>
<comment type="catalytic activity">
    <reaction evidence="12">
        <text>L-seryl-[protein] + GDP-beta-L-fucose = 3-O-(alpha-L-fucosyl)-L-seryl-[protein] + GDP + H(+)</text>
        <dbReference type="Rhea" id="RHEA:63644"/>
        <dbReference type="Rhea" id="RHEA-COMP:9863"/>
        <dbReference type="Rhea" id="RHEA-COMP:17914"/>
        <dbReference type="ChEBI" id="CHEBI:15378"/>
        <dbReference type="ChEBI" id="CHEBI:29999"/>
        <dbReference type="ChEBI" id="CHEBI:57273"/>
        <dbReference type="ChEBI" id="CHEBI:58189"/>
        <dbReference type="ChEBI" id="CHEBI:189632"/>
        <dbReference type="EC" id="2.4.1.221"/>
    </reaction>
    <physiologicalReaction direction="left-to-right" evidence="12">
        <dbReference type="Rhea" id="RHEA:63645"/>
    </physiologicalReaction>
</comment>
<dbReference type="GO" id="GO:0006004">
    <property type="term" value="P:fucose metabolic process"/>
    <property type="evidence" value="ECO:0007669"/>
    <property type="project" value="UniProtKB-KW"/>
</dbReference>
<dbReference type="PANTHER" id="PTHR13398:SF0">
    <property type="entry name" value="GDP-FUCOSE PROTEIN O-FUCOSYLTRANSFERASE 2"/>
    <property type="match status" value="1"/>
</dbReference>
<dbReference type="AlphaFoldDB" id="A0A6S7ITA5"/>
<evidence type="ECO:0000256" key="3">
    <source>
        <dbReference type="ARBA" id="ARBA00012196"/>
    </source>
</evidence>
<dbReference type="EC" id="2.4.1.221" evidence="3"/>
<dbReference type="GO" id="GO:0005783">
    <property type="term" value="C:endoplasmic reticulum"/>
    <property type="evidence" value="ECO:0007669"/>
    <property type="project" value="UniProtKB-SubCell"/>
</dbReference>
<dbReference type="GO" id="GO:0046922">
    <property type="term" value="F:peptide-O-fucosyltransferase activity"/>
    <property type="evidence" value="ECO:0007669"/>
    <property type="project" value="UniProtKB-EC"/>
</dbReference>
<evidence type="ECO:0000313" key="14">
    <source>
        <dbReference type="Proteomes" id="UP001152795"/>
    </source>
</evidence>
<dbReference type="Gene3D" id="3.40.50.11340">
    <property type="match status" value="1"/>
</dbReference>
<evidence type="ECO:0000256" key="5">
    <source>
        <dbReference type="ARBA" id="ARBA00022824"/>
    </source>
</evidence>
<reference evidence="13" key="1">
    <citation type="submission" date="2020-04" db="EMBL/GenBank/DDBJ databases">
        <authorList>
            <person name="Alioto T."/>
            <person name="Alioto T."/>
            <person name="Gomez Garrido J."/>
        </authorList>
    </citation>
    <scope>NUCLEOTIDE SEQUENCE</scope>
    <source>
        <strain evidence="13">A484AB</strain>
    </source>
</reference>
<dbReference type="EMBL" id="CACRXK020011173">
    <property type="protein sequence ID" value="CAB4020893.1"/>
    <property type="molecule type" value="Genomic_DNA"/>
</dbReference>
<sequence length="478" mass="55567">MLPLQRSIKRCLNRINRKQIIAITFLSLIAIITWRINERAGEINSSGEVPYKAFGTEIIPHKDKRSESKQYLSYQPPGGGWNNQRIAFENAVIIAAMLKRTLLVQPLAPHDRMLELKTQYNQSAGYTIYNMLTTNELVSVSKLIDLDKLSSLLSVQEITSNHHDFLKKYNTSSWYVVCHNGLAHAWVDKIPARFNTGRLSLNFKKYSQNFKKIAKYRQVCPEKTENELGVWEFLPELRKRQEDIIYFEKGSLFVRHIFFTDYKRALSAQKALIDWIQPSPEVLYNVARIESAIGKPFNAIHVRRNNHKTGLGLSIQHWLLQLTKANALQYSNKLYIATDEANLTWFSPLKEAGYSILFAKDFEIFREIHESSSITSKDIIGFHEQVICSNAEFFIESHYSTFSRIIERYREVLFLSMTVILDFTSLQEERAKDFWRNDKTTEIFAERRKRSSTELENLCSLRICLCGGQPRSQAWERG</sequence>
<dbReference type="InterPro" id="IPR045130">
    <property type="entry name" value="OFUT2-like"/>
</dbReference>
<dbReference type="PANTHER" id="PTHR13398">
    <property type="entry name" value="GDP-FUCOSE PROTEIN O-FUCOSYLTRANSFERASE 2"/>
    <property type="match status" value="1"/>
</dbReference>
<proteinExistence type="inferred from homology"/>
<name>A0A6S7ITA5_PARCT</name>
<evidence type="ECO:0000256" key="9">
    <source>
        <dbReference type="ARBA" id="ARBA00026232"/>
    </source>
</evidence>
<dbReference type="OrthoDB" id="1882547at2759"/>
<evidence type="ECO:0000256" key="6">
    <source>
        <dbReference type="ARBA" id="ARBA00023253"/>
    </source>
</evidence>
<evidence type="ECO:0000256" key="11">
    <source>
        <dbReference type="ARBA" id="ARBA00047273"/>
    </source>
</evidence>
<dbReference type="Proteomes" id="UP001152795">
    <property type="component" value="Unassembled WGS sequence"/>
</dbReference>
<keyword evidence="7" id="KW-0119">Carbohydrate metabolism</keyword>
<keyword evidence="5" id="KW-0256">Endoplasmic reticulum</keyword>
<dbReference type="Gene3D" id="3.40.50.11350">
    <property type="match status" value="1"/>
</dbReference>
<comment type="caution">
    <text evidence="13">The sequence shown here is derived from an EMBL/GenBank/DDBJ whole genome shotgun (WGS) entry which is preliminary data.</text>
</comment>
<evidence type="ECO:0000256" key="1">
    <source>
        <dbReference type="ARBA" id="ARBA00004240"/>
    </source>
</evidence>
<evidence type="ECO:0000256" key="10">
    <source>
        <dbReference type="ARBA" id="ARBA00033083"/>
    </source>
</evidence>
<evidence type="ECO:0000313" key="13">
    <source>
        <dbReference type="EMBL" id="CAB4020893.1"/>
    </source>
</evidence>
<keyword evidence="4" id="KW-0808">Transferase</keyword>
<evidence type="ECO:0000256" key="8">
    <source>
        <dbReference type="ARBA" id="ARBA00025803"/>
    </source>
</evidence>
<comment type="catalytic activity">
    <reaction evidence="11">
        <text>L-threonyl-[protein] + GDP-beta-L-fucose = 3-O-(alpha-L-fucosyl)-L-threonyl-[protein] + GDP + H(+)</text>
        <dbReference type="Rhea" id="RHEA:70491"/>
        <dbReference type="Rhea" id="RHEA-COMP:11060"/>
        <dbReference type="Rhea" id="RHEA-COMP:17915"/>
        <dbReference type="ChEBI" id="CHEBI:15378"/>
        <dbReference type="ChEBI" id="CHEBI:30013"/>
        <dbReference type="ChEBI" id="CHEBI:57273"/>
        <dbReference type="ChEBI" id="CHEBI:58189"/>
        <dbReference type="ChEBI" id="CHEBI:189631"/>
        <dbReference type="EC" id="2.4.1.221"/>
    </reaction>
    <physiologicalReaction direction="left-to-right" evidence="11">
        <dbReference type="Rhea" id="RHEA:70492"/>
    </physiologicalReaction>
</comment>
<gene>
    <name evidence="13" type="ORF">PACLA_8A037445</name>
</gene>
<dbReference type="CDD" id="cd11296">
    <property type="entry name" value="O-FucT_like"/>
    <property type="match status" value="1"/>
</dbReference>